<evidence type="ECO:0000256" key="2">
    <source>
        <dbReference type="ARBA" id="ARBA00009295"/>
    </source>
</evidence>
<comment type="similarity">
    <text evidence="2 13">Belongs to the fatty acid desaturase type 1 family.</text>
</comment>
<keyword evidence="5" id="KW-0479">Metal-binding</keyword>
<keyword evidence="12 13" id="KW-0275">Fatty acid biosynthesis</keyword>
<dbReference type="GO" id="GO:0005789">
    <property type="term" value="C:endoplasmic reticulum membrane"/>
    <property type="evidence" value="ECO:0007669"/>
    <property type="project" value="TreeGrafter"/>
</dbReference>
<protein>
    <submittedName>
        <fullName evidence="17">Fatty acyl desaturase</fullName>
    </submittedName>
</protein>
<evidence type="ECO:0000256" key="10">
    <source>
        <dbReference type="ARBA" id="ARBA00023098"/>
    </source>
</evidence>
<feature type="domain" description="Fatty acid desaturase" evidence="16">
    <location>
        <begin position="56"/>
        <end position="261"/>
    </location>
</feature>
<sequence length="348" mass="40575">MPPRESKKVALRSYETPVASLPPRKYEIIYLNLFLHIAGHISAVYGLYLCFTAAQWKTIFFAYLWLLMGELGVVCGAHRLWSHRSFKVKPPLEIMLMLFNCIGFQNTATDWVRNHRLHHKHSDTDADPHNSNRGMLFSHIGWLCVRKHPDVKERGKTTDMSDIYSNPVLRFQKKHKVPLFGAMCFGLPTLIPTLWGEDIVTAWHVNLLRFVLNLNSILLVNSIAHKYGTRPYDRTICPRQNTTCNMMTLGEGFHNYHHTFPWDYRSAELGKNYLNFTKWFIDFFALIGWAYDLKTVPDDMIQRRMKRTGDGSNSWGWGDKDMTKEERDSATIIYPEKKDDIKMISKKN</sequence>
<dbReference type="InterPro" id="IPR005804">
    <property type="entry name" value="FA_desaturase_dom"/>
</dbReference>
<feature type="region of interest" description="Disordered" evidence="14">
    <location>
        <begin position="311"/>
        <end position="330"/>
    </location>
</feature>
<keyword evidence="11 15" id="KW-0472">Membrane</keyword>
<organism evidence="17">
    <name type="scientific">Cydia pomonella</name>
    <name type="common">Codling moth</name>
    <dbReference type="NCBI Taxonomy" id="82600"/>
    <lineage>
        <taxon>Eukaryota</taxon>
        <taxon>Metazoa</taxon>
        <taxon>Ecdysozoa</taxon>
        <taxon>Arthropoda</taxon>
        <taxon>Hexapoda</taxon>
        <taxon>Insecta</taxon>
        <taxon>Pterygota</taxon>
        <taxon>Neoptera</taxon>
        <taxon>Endopterygota</taxon>
        <taxon>Lepidoptera</taxon>
        <taxon>Glossata</taxon>
        <taxon>Ditrysia</taxon>
        <taxon>Tortricoidea</taxon>
        <taxon>Tortricidae</taxon>
        <taxon>Olethreutinae</taxon>
        <taxon>Grapholitini</taxon>
        <taxon>Cydia</taxon>
    </lineage>
</organism>
<evidence type="ECO:0000256" key="4">
    <source>
        <dbReference type="ARBA" id="ARBA00022692"/>
    </source>
</evidence>
<dbReference type="PRINTS" id="PR00075">
    <property type="entry name" value="FACDDSATRASE"/>
</dbReference>
<evidence type="ECO:0000256" key="5">
    <source>
        <dbReference type="ARBA" id="ARBA00022723"/>
    </source>
</evidence>
<evidence type="ECO:0000256" key="6">
    <source>
        <dbReference type="ARBA" id="ARBA00022832"/>
    </source>
</evidence>
<keyword evidence="4 13" id="KW-0812">Transmembrane</keyword>
<evidence type="ECO:0000256" key="15">
    <source>
        <dbReference type="SAM" id="Phobius"/>
    </source>
</evidence>
<evidence type="ECO:0000256" key="8">
    <source>
        <dbReference type="ARBA" id="ARBA00023002"/>
    </source>
</evidence>
<comment type="domain">
    <text evidence="13">The histidine box domains are involved in binding the catalytic metal ions.</text>
</comment>
<evidence type="ECO:0000256" key="9">
    <source>
        <dbReference type="ARBA" id="ARBA00023004"/>
    </source>
</evidence>
<dbReference type="GO" id="GO:0004768">
    <property type="term" value="F:stearoyl-CoA 9-desaturase activity"/>
    <property type="evidence" value="ECO:0007669"/>
    <property type="project" value="TreeGrafter"/>
</dbReference>
<keyword evidence="8 13" id="KW-0560">Oxidoreductase</keyword>
<dbReference type="Pfam" id="PF00487">
    <property type="entry name" value="FA_desaturase"/>
    <property type="match status" value="1"/>
</dbReference>
<dbReference type="AlphaFoldDB" id="A0A059TBF7"/>
<evidence type="ECO:0000256" key="12">
    <source>
        <dbReference type="ARBA" id="ARBA00023160"/>
    </source>
</evidence>
<proteinExistence type="evidence at transcript level"/>
<dbReference type="InterPro" id="IPR001522">
    <property type="entry name" value="FADS-1_CS"/>
</dbReference>
<evidence type="ECO:0000256" key="3">
    <source>
        <dbReference type="ARBA" id="ARBA00022516"/>
    </source>
</evidence>
<keyword evidence="9" id="KW-0408">Iron</keyword>
<keyword evidence="7 15" id="KW-1133">Transmembrane helix</keyword>
<feature type="compositionally biased region" description="Basic and acidic residues" evidence="14">
    <location>
        <begin position="318"/>
        <end position="330"/>
    </location>
</feature>
<evidence type="ECO:0000313" key="17">
    <source>
        <dbReference type="EMBL" id="AHW98354.1"/>
    </source>
</evidence>
<feature type="transmembrane region" description="Helical" evidence="15">
    <location>
        <begin position="29"/>
        <end position="54"/>
    </location>
</feature>
<dbReference type="GO" id="GO:0005506">
    <property type="term" value="F:iron ion binding"/>
    <property type="evidence" value="ECO:0007669"/>
    <property type="project" value="TreeGrafter"/>
</dbReference>
<evidence type="ECO:0000256" key="13">
    <source>
        <dbReference type="RuleBase" id="RU000581"/>
    </source>
</evidence>
<dbReference type="PROSITE" id="PS00476">
    <property type="entry name" value="FATTY_ACID_DESATUR_1"/>
    <property type="match status" value="1"/>
</dbReference>
<keyword evidence="10" id="KW-0443">Lipid metabolism</keyword>
<dbReference type="PANTHER" id="PTHR11351:SF31">
    <property type="entry name" value="DESATURASE 1, ISOFORM A-RELATED"/>
    <property type="match status" value="1"/>
</dbReference>
<name>A0A059TBF7_CYDPO</name>
<dbReference type="CDD" id="cd03505">
    <property type="entry name" value="Delta9-FADS-like"/>
    <property type="match status" value="1"/>
</dbReference>
<dbReference type="EMBL" id="KF022093">
    <property type="protein sequence ID" value="AHW98354.1"/>
    <property type="molecule type" value="mRNA"/>
</dbReference>
<keyword evidence="3 13" id="KW-0444">Lipid biosynthesis</keyword>
<keyword evidence="6" id="KW-0276">Fatty acid metabolism</keyword>
<dbReference type="InterPro" id="IPR015876">
    <property type="entry name" value="Acyl-CoA_DS"/>
</dbReference>
<comment type="cofactor">
    <cofactor evidence="13">
        <name>Fe(2+)</name>
        <dbReference type="ChEBI" id="CHEBI:29033"/>
    </cofactor>
</comment>
<evidence type="ECO:0000256" key="7">
    <source>
        <dbReference type="ARBA" id="ARBA00022989"/>
    </source>
</evidence>
<dbReference type="PANTHER" id="PTHR11351">
    <property type="entry name" value="ACYL-COA DESATURASE"/>
    <property type="match status" value="1"/>
</dbReference>
<reference evidence="17" key="1">
    <citation type="submission" date="2013-05" db="EMBL/GenBank/DDBJ databases">
        <title>Sex pheromone biosynthesis of Cydia pomonella and Grapholita molesta involve delta-9 desaturase.</title>
        <authorList>
            <person name="Ding B.-J."/>
            <person name="Lofstedt C."/>
        </authorList>
    </citation>
    <scope>NUCLEOTIDE SEQUENCE</scope>
    <source>
        <strain evidence="17">Cpo_CPRQ</strain>
        <tissue evidence="17">Pheromone gland</tissue>
    </source>
</reference>
<accession>A0A059TBF7</accession>
<dbReference type="GO" id="GO:0006636">
    <property type="term" value="P:unsaturated fatty acid biosynthetic process"/>
    <property type="evidence" value="ECO:0007669"/>
    <property type="project" value="TreeGrafter"/>
</dbReference>
<evidence type="ECO:0000256" key="11">
    <source>
        <dbReference type="ARBA" id="ARBA00023136"/>
    </source>
</evidence>
<evidence type="ECO:0000256" key="14">
    <source>
        <dbReference type="SAM" id="MobiDB-lite"/>
    </source>
</evidence>
<evidence type="ECO:0000259" key="16">
    <source>
        <dbReference type="Pfam" id="PF00487"/>
    </source>
</evidence>
<comment type="subcellular location">
    <subcellularLocation>
        <location evidence="1">Membrane</location>
        <topology evidence="1">Multi-pass membrane protein</topology>
    </subcellularLocation>
</comment>
<feature type="transmembrane region" description="Helical" evidence="15">
    <location>
        <begin position="60"/>
        <end position="81"/>
    </location>
</feature>
<evidence type="ECO:0000256" key="1">
    <source>
        <dbReference type="ARBA" id="ARBA00004141"/>
    </source>
</evidence>